<evidence type="ECO:0000256" key="1">
    <source>
        <dbReference type="ARBA" id="ARBA00022793"/>
    </source>
</evidence>
<dbReference type="SUPFAM" id="SSF102645">
    <property type="entry name" value="CoaB-like"/>
    <property type="match status" value="1"/>
</dbReference>
<evidence type="ECO:0000256" key="3">
    <source>
        <dbReference type="RuleBase" id="RU364078"/>
    </source>
</evidence>
<feature type="domain" description="Flavoprotein" evidence="4">
    <location>
        <begin position="3"/>
        <end position="120"/>
    </location>
</feature>
<dbReference type="Gene3D" id="3.40.50.1950">
    <property type="entry name" value="Flavin prenyltransferase-like"/>
    <property type="match status" value="1"/>
</dbReference>
<comment type="similarity">
    <text evidence="3">In the N-terminal section; belongs to the HFCD (homo-oligomeric flavin containing Cys decarboxylase) superfamily.</text>
</comment>
<comment type="function">
    <text evidence="3">Catalyzes two steps in the biosynthesis of coenzyme A. In the first step cysteine is conjugated to 4'-phosphopantothenate to form 4-phosphopantothenoylcysteine, in the latter compound is decarboxylated to form 4'-phosphopantotheine.</text>
</comment>
<dbReference type="SUPFAM" id="SSF52507">
    <property type="entry name" value="Homo-oligomeric flavin-containing Cys decarboxylases, HFCD"/>
    <property type="match status" value="1"/>
</dbReference>
<name>A0A6J4QEJ6_9ACTN</name>
<keyword evidence="1 3" id="KW-0210">Decarboxylase</keyword>
<dbReference type="NCBIfam" id="TIGR00521">
    <property type="entry name" value="coaBC_dfp"/>
    <property type="match status" value="1"/>
</dbReference>
<comment type="catalytic activity">
    <reaction evidence="3">
        <text>(R)-4'-phosphopantothenate + L-cysteine + CTP = N-[(R)-4-phosphopantothenoyl]-L-cysteine + CMP + diphosphate + H(+)</text>
        <dbReference type="Rhea" id="RHEA:19397"/>
        <dbReference type="ChEBI" id="CHEBI:10986"/>
        <dbReference type="ChEBI" id="CHEBI:15378"/>
        <dbReference type="ChEBI" id="CHEBI:33019"/>
        <dbReference type="ChEBI" id="CHEBI:35235"/>
        <dbReference type="ChEBI" id="CHEBI:37563"/>
        <dbReference type="ChEBI" id="CHEBI:59458"/>
        <dbReference type="ChEBI" id="CHEBI:60377"/>
        <dbReference type="EC" id="6.3.2.5"/>
    </reaction>
</comment>
<proteinExistence type="inferred from homology"/>
<reference evidence="6" key="1">
    <citation type="submission" date="2020-02" db="EMBL/GenBank/DDBJ databases">
        <authorList>
            <person name="Meier V. D."/>
        </authorList>
    </citation>
    <scope>NUCLEOTIDE SEQUENCE</scope>
    <source>
        <strain evidence="6">AVDCRST_MAG80</strain>
    </source>
</reference>
<keyword evidence="3 6" id="KW-0436">Ligase</keyword>
<evidence type="ECO:0000256" key="2">
    <source>
        <dbReference type="ARBA" id="ARBA00023239"/>
    </source>
</evidence>
<comment type="similarity">
    <text evidence="3">In the C-terminal section; belongs to the PPC synthetase family.</text>
</comment>
<dbReference type="EMBL" id="CADCVC010000120">
    <property type="protein sequence ID" value="CAA9441703.1"/>
    <property type="molecule type" value="Genomic_DNA"/>
</dbReference>
<keyword evidence="3" id="KW-0288">FMN</keyword>
<dbReference type="InterPro" id="IPR005252">
    <property type="entry name" value="CoaBC"/>
</dbReference>
<comment type="cofactor">
    <cofactor evidence="3">
        <name>FMN</name>
        <dbReference type="ChEBI" id="CHEBI:58210"/>
    </cofactor>
</comment>
<keyword evidence="2 3" id="KW-0456">Lyase</keyword>
<organism evidence="6">
    <name type="scientific">uncultured Rubrobacteraceae bacterium</name>
    <dbReference type="NCBI Taxonomy" id="349277"/>
    <lineage>
        <taxon>Bacteria</taxon>
        <taxon>Bacillati</taxon>
        <taxon>Actinomycetota</taxon>
        <taxon>Rubrobacteria</taxon>
        <taxon>Rubrobacterales</taxon>
        <taxon>Rubrobacteraceae</taxon>
        <taxon>environmental samples</taxon>
    </lineage>
</organism>
<feature type="domain" description="DNA/pantothenate metabolism flavoprotein C-terminal" evidence="5">
    <location>
        <begin position="153"/>
        <end position="360"/>
    </location>
</feature>
<dbReference type="InterPro" id="IPR036551">
    <property type="entry name" value="Flavin_trans-like"/>
</dbReference>
<comment type="pathway">
    <text evidence="3">Cofactor biosynthesis; coenzyme A biosynthesis; CoA from (R)-pantothenate: step 3/5.</text>
</comment>
<dbReference type="EC" id="4.1.1.36" evidence="3"/>
<sequence>MILFSVGPGQGALRTPEIVRELTSAGHRVEIFLGRGTEHFVGPAAFATSGGGVIEEATESPEALIFAPATAGTLARIARGLGEDSAERVYVAGTRLAVVAPEMDEATGEHPAVHENAELLRKDGCRVLEGSGEHMSSPGEISNAVLNALGGPLSGLRVLVTAGGTQEPIDKVRFVGNRSSGKMGRAVAREAVRRGAEVMVVAANVGIKEPGVRWVDVEDFEGLEEATTRLAAHADVLVMAAAVSDFTPAEVNEGKIRRGGQEELELRLVATGDILQAVRESNPDLFMVGFAATHGDPVPDAREKLGSKGINLVVGNDISISGSGFGSDENEAYIVGEAGEQFVPQTSKIEVARAILDAVAVEIGKVR</sequence>
<dbReference type="UniPathway" id="UPA00241">
    <property type="reaction ID" value="UER00353"/>
</dbReference>
<accession>A0A6J4QEJ6</accession>
<dbReference type="Pfam" id="PF02441">
    <property type="entry name" value="Flavoprotein"/>
    <property type="match status" value="1"/>
</dbReference>
<dbReference type="Pfam" id="PF04127">
    <property type="entry name" value="DFP"/>
    <property type="match status" value="1"/>
</dbReference>
<dbReference type="InterPro" id="IPR035929">
    <property type="entry name" value="CoaB-like_sf"/>
</dbReference>
<dbReference type="GO" id="GO:0015941">
    <property type="term" value="P:pantothenate catabolic process"/>
    <property type="evidence" value="ECO:0007669"/>
    <property type="project" value="InterPro"/>
</dbReference>
<evidence type="ECO:0000313" key="6">
    <source>
        <dbReference type="EMBL" id="CAA9441703.1"/>
    </source>
</evidence>
<dbReference type="GO" id="GO:0015937">
    <property type="term" value="P:coenzyme A biosynthetic process"/>
    <property type="evidence" value="ECO:0007669"/>
    <property type="project" value="UniProtKB-UniPathway"/>
</dbReference>
<comment type="pathway">
    <text evidence="3">Cofactor biosynthesis; coenzyme A biosynthesis; CoA from (R)-pantothenate: step 2/5.</text>
</comment>
<evidence type="ECO:0000259" key="4">
    <source>
        <dbReference type="Pfam" id="PF02441"/>
    </source>
</evidence>
<evidence type="ECO:0000259" key="5">
    <source>
        <dbReference type="Pfam" id="PF04127"/>
    </source>
</evidence>
<protein>
    <recommendedName>
        <fullName evidence="3">Coenzyme A biosynthesis bifunctional protein CoaBC</fullName>
        <ecNumber evidence="3">4.1.1.36</ecNumber>
        <ecNumber evidence="3">6.3.2.5</ecNumber>
    </recommendedName>
    <alternativeName>
        <fullName evidence="3">DNA/pantothenate metabolism flavoprotein</fullName>
    </alternativeName>
</protein>
<dbReference type="AlphaFoldDB" id="A0A6J4QEJ6"/>
<dbReference type="InterPro" id="IPR007085">
    <property type="entry name" value="DNA/pantothenate-metab_flavo_C"/>
</dbReference>
<dbReference type="GO" id="GO:0004633">
    <property type="term" value="F:phosphopantothenoylcysteine decarboxylase activity"/>
    <property type="evidence" value="ECO:0007669"/>
    <property type="project" value="UniProtKB-EC"/>
</dbReference>
<dbReference type="GO" id="GO:0004632">
    <property type="term" value="F:phosphopantothenate--cysteine ligase activity"/>
    <property type="evidence" value="ECO:0007669"/>
    <property type="project" value="UniProtKB-EC"/>
</dbReference>
<dbReference type="GO" id="GO:0010181">
    <property type="term" value="F:FMN binding"/>
    <property type="evidence" value="ECO:0007669"/>
    <property type="project" value="InterPro"/>
</dbReference>
<dbReference type="EC" id="6.3.2.5" evidence="3"/>
<dbReference type="Gene3D" id="3.40.50.10300">
    <property type="entry name" value="CoaB-like"/>
    <property type="match status" value="1"/>
</dbReference>
<gene>
    <name evidence="6" type="ORF">AVDCRST_MAG80-1396</name>
</gene>
<dbReference type="InterPro" id="IPR003382">
    <property type="entry name" value="Flavoprotein"/>
</dbReference>
<comment type="catalytic activity">
    <reaction evidence="3">
        <text>N-[(R)-4-phosphopantothenoyl]-L-cysteine + H(+) = (R)-4'-phosphopantetheine + CO2</text>
        <dbReference type="Rhea" id="RHEA:16793"/>
        <dbReference type="ChEBI" id="CHEBI:15378"/>
        <dbReference type="ChEBI" id="CHEBI:16526"/>
        <dbReference type="ChEBI" id="CHEBI:59458"/>
        <dbReference type="ChEBI" id="CHEBI:61723"/>
        <dbReference type="EC" id="4.1.1.36"/>
    </reaction>
</comment>
<keyword evidence="3" id="KW-0285">Flavoprotein</keyword>